<dbReference type="Gene3D" id="1.20.5.1700">
    <property type="match status" value="1"/>
</dbReference>
<feature type="coiled-coil region" evidence="1">
    <location>
        <begin position="1569"/>
        <end position="1645"/>
    </location>
</feature>
<dbReference type="PANTHER" id="PTHR23159">
    <property type="entry name" value="CENTROSOMAL PROTEIN 2"/>
    <property type="match status" value="1"/>
</dbReference>
<dbReference type="PANTHER" id="PTHR23159:SF31">
    <property type="entry name" value="CENTROSOME-ASSOCIATED PROTEIN CEP250 ISOFORM X1"/>
    <property type="match status" value="1"/>
</dbReference>
<keyword evidence="3" id="KW-1185">Reference proteome</keyword>
<feature type="coiled-coil region" evidence="1">
    <location>
        <begin position="1435"/>
        <end position="1532"/>
    </location>
</feature>
<feature type="compositionally biased region" description="Basic and acidic residues" evidence="2">
    <location>
        <begin position="605"/>
        <end position="619"/>
    </location>
</feature>
<feature type="region of interest" description="Disordered" evidence="2">
    <location>
        <begin position="14"/>
        <end position="42"/>
    </location>
</feature>
<proteinExistence type="predicted"/>
<protein>
    <submittedName>
        <fullName evidence="4">Golgin subfamily A member 4 isoform X1</fullName>
    </submittedName>
</protein>
<dbReference type="RefSeq" id="XP_035827460.1">
    <property type="nucleotide sequence ID" value="XM_035971567.1"/>
</dbReference>
<feature type="region of interest" description="Disordered" evidence="2">
    <location>
        <begin position="605"/>
        <end position="640"/>
    </location>
</feature>
<sequence>MAWEGFNSAVSMAHQGPVSSAGLPTAGDSQQRSRSATPTAALRGSLTDMKSFLVEKEMLESQMRKLSLENSTLQMENKLLKDKYNRSVARVSELESNLQENKDELEELQGKIDQETSRVTRSVRSDFERQLEQQQIKANSAIKEGEILKSQMTYLEQQLNSAKKEVETIKENTDKTKIHEAYSQESSALKEEISHLKHLLEESEKALEAECARTKEMSGQIKQLMEIRDVLQLQVEEGGTGGTAAEKQAASLQMRLRLTEERLTQERADRAGNLSQIEEKLLTENAKLQTKEKELERQLKREREKSRGQELRVQEFREDNLKLRLAMPDEDEKNYDIPYSRHSTQRQDGKKPAYDIKQILQQLETESGLSGDSENKDALLLYMWELRQDLQQQLKEWRLYLQELDLPEGEDDSSGLQSALAMKEEYEAKMLQTEERIEDVSAERITAEQTYKQQLTELVKERHDAFARLQTLNDLMDALRAENETLREGLATTSGHMEVRPGAASTGQVEALQEEVSGLEARVGQLTRKNKVAETEMVTLRSQLSARDKELRELRAELQAAHLGPASDPGQEQIQAHRLQALTTEIAELKEEIRLQSDKCGTLQSEKHRLESEVEETRSQLRNAKKKSREQDLGSSLTQKHQVEGLEKELEQKDGQILQLSAQHNESESSLHQARAELAIQRRTQEELEAQISAIQRQLDERCQVLDEMTAREGEQMEQLELVKDMIHSLNQGLSHRQGETEVLQLELQQAKEKISWLEEQKSNLNDQLAETGQSGTGSRVKGSAAATDLRVSELESEREQMKLQLLQNVTASVSLREEVESLNTEVIKAQHEASTARASNTQASNEQAVLQRRVQTLEEEKKMRIEERDNCKVHLANAEASLQEVVSKFETEGRTKYDGFTTEYHDDSPEGQKLIGEVHTLRLLTFAKDKENSVIMDKMRRQEEEKKNVEKMCGLLESENGQGRKDISRITNELVLKMKENSAAMEVNRVLVRDQASTLKKLASVEAQLTQEKERTDRRRAEVNEVIRKIEHSEQAHQSTSLTLQQKDSVIGDLEVRLHQVTKDLSTTESERDSLKVKVDQLSDDVRALSNVNTGLEKKLETNHTVLQEEQNSGSKRREEITSLNHKMEVLKHEQNLLLGNLTTERKTQEKLKEEIKSHEEEEKKLREKIAELTGELETQKGHLIAAKETVQQTKAEKETFMKDYHDACRRLGEKETAMQEMQKKSEKEITVVRQETLKQSQAVSLEKANTTRDLSQLRQEVEDLKQQLSRKDAQIGSFNHTLKELEDAQRQNKDLENYISEQDKISAESKLLVESLRKELMSLRDENSNIQDTVARKEVVILDLKDQLRSSGESTESQVTEMRHTIDGMRSHHEFEKKTLRDALNKVEENLKSSVQEVRTLMDAKDHLSEQTRTQERALSEVNYKLSQEVAARKVSEEKLEQIRETVDDAKRKKVNAEEKANSLQMSMNKAEADHTVMRERIKNLTTQLKDVETALAVSEGAVKAGEDKVEGLKTELLRHQQSLESLKQQSGSKLRKLTLDLQQQGESQEKEQLKLTQQCHQLSVDLEQAREMLAVKSKENLKLQEEMLELQEQVREGASKLRQTQDSLKHEEEMQTRLSYRFEEQESELKQLRNFLAKKADEDGDGKGMWQEMNRVISELSRQLQFHMETSRLMEQGNRDNSSELVHRLRRSLLEAESQLNTERALHQVTRSSMQALDEDCSRLRQMLYAMKRRGTRSEKKPKSRMEEINEIIARSQTRAQAMLASGEYSLDSSLRNMNPSRDYNVGDSNFSPDTSVASDASFTNATLANLSFLNLSGTHNTVSPRK</sequence>
<feature type="coiled-coil region" evidence="1">
    <location>
        <begin position="1249"/>
        <end position="1335"/>
    </location>
</feature>
<dbReference type="SUPFAM" id="SSF57997">
    <property type="entry name" value="Tropomyosin"/>
    <property type="match status" value="1"/>
</dbReference>
<name>A0ABM1VYG7_APLCA</name>
<feature type="coiled-coil region" evidence="1">
    <location>
        <begin position="1143"/>
        <end position="1184"/>
    </location>
</feature>
<evidence type="ECO:0000313" key="4">
    <source>
        <dbReference type="RefSeq" id="XP_035827460.1"/>
    </source>
</evidence>
<feature type="coiled-coil region" evidence="1">
    <location>
        <begin position="933"/>
        <end position="960"/>
    </location>
</feature>
<feature type="coiled-coil region" evidence="1">
    <location>
        <begin position="49"/>
        <end position="206"/>
    </location>
</feature>
<organism evidence="3 4">
    <name type="scientific">Aplysia californica</name>
    <name type="common">California sea hare</name>
    <dbReference type="NCBI Taxonomy" id="6500"/>
    <lineage>
        <taxon>Eukaryota</taxon>
        <taxon>Metazoa</taxon>
        <taxon>Spiralia</taxon>
        <taxon>Lophotrochozoa</taxon>
        <taxon>Mollusca</taxon>
        <taxon>Gastropoda</taxon>
        <taxon>Heterobranchia</taxon>
        <taxon>Euthyneura</taxon>
        <taxon>Tectipleura</taxon>
        <taxon>Aplysiida</taxon>
        <taxon>Aplysioidea</taxon>
        <taxon>Aplysiidae</taxon>
        <taxon>Aplysia</taxon>
    </lineage>
</organism>
<evidence type="ECO:0000256" key="1">
    <source>
        <dbReference type="SAM" id="Coils"/>
    </source>
</evidence>
<feature type="coiled-coil region" evidence="1">
    <location>
        <begin position="741"/>
        <end position="861"/>
    </location>
</feature>
<feature type="region of interest" description="Disordered" evidence="2">
    <location>
        <begin position="291"/>
        <end position="311"/>
    </location>
</feature>
<feature type="coiled-coil region" evidence="1">
    <location>
        <begin position="1379"/>
        <end position="1406"/>
    </location>
</feature>
<gene>
    <name evidence="4" type="primary">LOC101864007</name>
</gene>
<dbReference type="Proteomes" id="UP000694888">
    <property type="component" value="Unplaced"/>
</dbReference>
<feature type="coiled-coil region" evidence="1">
    <location>
        <begin position="1066"/>
        <end position="1100"/>
    </location>
</feature>
<feature type="compositionally biased region" description="Polar residues" evidence="2">
    <location>
        <begin position="27"/>
        <end position="38"/>
    </location>
</feature>
<reference evidence="4" key="1">
    <citation type="submission" date="2025-08" db="UniProtKB">
        <authorList>
            <consortium name="RefSeq"/>
        </authorList>
    </citation>
    <scope>IDENTIFICATION</scope>
</reference>
<keyword evidence="1" id="KW-0175">Coiled coil</keyword>
<evidence type="ECO:0000313" key="3">
    <source>
        <dbReference type="Proteomes" id="UP000694888"/>
    </source>
</evidence>
<accession>A0ABM1VYG7</accession>
<feature type="region of interest" description="Disordered" evidence="2">
    <location>
        <begin position="332"/>
        <end position="351"/>
    </location>
</feature>
<dbReference type="Gene3D" id="1.10.287.1490">
    <property type="match status" value="1"/>
</dbReference>
<dbReference type="GeneID" id="101864007"/>
<evidence type="ECO:0000256" key="2">
    <source>
        <dbReference type="SAM" id="MobiDB-lite"/>
    </source>
</evidence>